<reference evidence="7 8" key="1">
    <citation type="submission" date="2022-10" db="EMBL/GenBank/DDBJ databases">
        <title>paucibacter sp. hw8 Genome sequencing.</title>
        <authorList>
            <person name="Park S."/>
        </authorList>
    </citation>
    <scope>NUCLEOTIDE SEQUENCE [LARGE SCALE GENOMIC DNA]</scope>
    <source>
        <strain evidence="8">hw8</strain>
    </source>
</reference>
<gene>
    <name evidence="7" type="ORF">PRZ01_10835</name>
</gene>
<comment type="caution">
    <text evidence="7">The sequence shown here is derived from an EMBL/GenBank/DDBJ whole genome shotgun (WGS) entry which is preliminary data.</text>
</comment>
<dbReference type="InterPro" id="IPR006314">
    <property type="entry name" value="Dyp_peroxidase"/>
</dbReference>
<dbReference type="PROSITE" id="PS51404">
    <property type="entry name" value="DYP_PEROXIDASE"/>
    <property type="match status" value="1"/>
</dbReference>
<keyword evidence="2 7" id="KW-0575">Peroxidase</keyword>
<evidence type="ECO:0000313" key="7">
    <source>
        <dbReference type="EMBL" id="MDC8785688.1"/>
    </source>
</evidence>
<keyword evidence="8" id="KW-1185">Reference proteome</keyword>
<accession>A0ABT5KRZ3</accession>
<dbReference type="PANTHER" id="PTHR30521">
    <property type="entry name" value="DEFERROCHELATASE/PEROXIDASE"/>
    <property type="match status" value="1"/>
</dbReference>
<keyword evidence="3" id="KW-0479">Metal-binding</keyword>
<keyword evidence="4" id="KW-0560">Oxidoreductase</keyword>
<evidence type="ECO:0000256" key="5">
    <source>
        <dbReference type="ARBA" id="ARBA00023004"/>
    </source>
</evidence>
<dbReference type="PANTHER" id="PTHR30521:SF5">
    <property type="entry name" value="BLR4509 PROTEIN"/>
    <property type="match status" value="1"/>
</dbReference>
<evidence type="ECO:0000256" key="1">
    <source>
        <dbReference type="ARBA" id="ARBA00001970"/>
    </source>
</evidence>
<dbReference type="InterPro" id="IPR048328">
    <property type="entry name" value="Dyp_perox_C"/>
</dbReference>
<protein>
    <submittedName>
        <fullName evidence="7">Dyp-type peroxidase</fullName>
    </submittedName>
</protein>
<dbReference type="SUPFAM" id="SSF54909">
    <property type="entry name" value="Dimeric alpha+beta barrel"/>
    <property type="match status" value="1"/>
</dbReference>
<evidence type="ECO:0000256" key="2">
    <source>
        <dbReference type="ARBA" id="ARBA00022559"/>
    </source>
</evidence>
<dbReference type="EMBL" id="JAQQXS010000008">
    <property type="protein sequence ID" value="MDC8785688.1"/>
    <property type="molecule type" value="Genomic_DNA"/>
</dbReference>
<evidence type="ECO:0000256" key="4">
    <source>
        <dbReference type="ARBA" id="ARBA00023002"/>
    </source>
</evidence>
<name>A0ABT5KRZ3_9BURK</name>
<proteinExistence type="predicted"/>
<evidence type="ECO:0000313" key="8">
    <source>
        <dbReference type="Proteomes" id="UP001219862"/>
    </source>
</evidence>
<comment type="cofactor">
    <cofactor evidence="1">
        <name>heme b</name>
        <dbReference type="ChEBI" id="CHEBI:60344"/>
    </cofactor>
</comment>
<dbReference type="Pfam" id="PF20628">
    <property type="entry name" value="Dyp_perox_C"/>
    <property type="match status" value="1"/>
</dbReference>
<dbReference type="Proteomes" id="UP001219862">
    <property type="component" value="Unassembled WGS sequence"/>
</dbReference>
<evidence type="ECO:0000256" key="3">
    <source>
        <dbReference type="ARBA" id="ARBA00022723"/>
    </source>
</evidence>
<dbReference type="RefSeq" id="WP_273596795.1">
    <property type="nucleotide sequence ID" value="NZ_JAQQXS010000008.1"/>
</dbReference>
<organism evidence="7 8">
    <name type="scientific">Roseateles koreensis</name>
    <dbReference type="NCBI Taxonomy" id="2987526"/>
    <lineage>
        <taxon>Bacteria</taxon>
        <taxon>Pseudomonadati</taxon>
        <taxon>Pseudomonadota</taxon>
        <taxon>Betaproteobacteria</taxon>
        <taxon>Burkholderiales</taxon>
        <taxon>Sphaerotilaceae</taxon>
        <taxon>Roseateles</taxon>
    </lineage>
</organism>
<sequence>MAPTPAETQLQGITDLVLITPVKAGFVTAFETITYVDRLRRVLKSLNALRLGSRESSDAPGLFTDVVSHFRIVHSFRWALIEPGADAAPGTPTKLLLNVCFDGGWEPYMRVIWNQLGSMLDLILCHAVDYRLASETSFERYQAWVRAHEIASDFLYFESGRSAADHELLAALEWQQRQHAPPADLDATRLRLPQLDEPTPLPGSPAAQLAMGVRALPALATLYTLDRYFSATAPDGHCLLRAAQDILFELHGLNTATLFPTGSPLRAAYYPMLDWFEKPVPKTTLSARALPYSDADIQGGMITAYPDLGGGALVLLRVTQPALAVAWLSAFQATTEADVLAERKPADGLYRNVALSLAGLKALGVSPQRLERMPQPFKEGMEARAGVLGDLRHNHPRYWKLPPRNWPPTPEGGSADPRRVDLGSMHVLIQLRHNTEFRANTLHKAINELERGSGLQVLSVQTMRRNARPHHPRQTVENFGFVDGISQPSVGTPSAPTAEAPYADVVNRGELLLGFRTDRDSCAVPEEADALLDKGTFLVVRKLRQYVGRLNQTLEDQAATLNLPKESLLAKMMGRWPDGRPLAAPEIGAANTFSYADDKQGAKCPFHAHIRRANPRTDPIKAPAVPRLLRRGMSYGPAYQQGGQEDTQDEADRGLVFMAYNANLAEQFETVQRWIAGGNSSGGYAGQSDPFLGVAVPKTPATDRLPGAAPRVFRFEHEGKPIHLNLGDQPFVELQWGAYFFVPAMTALRQLPAWVELPTFPASIATPMAAPDLDNFAAWQQWLEDPATHDAAWAYVRSQPGGVLRTAYGVLVGEAARVCEVFRDPDARYSVSGYGERMAASIGRGYLGMDEDTGHREQAPLINAAIEAIDEGTAFTLARSVANTVVGHVLAGARQLQLKEALLDMEQLSEQVLAALCTTWFGLPDGLHMWGMEWHAAGLAKAPRCPQGFLAVSRFVFGPHPNDVVQQVAPQTGQALFAAVRQWLANQPAGAPLPVLSEAIRAALHGMSGADADIVPRTIAGIMLGFPPTVHGNTLSTLGAWVVSRKLWDFQQAWPHHSPDAAAAQVHQQAVAVLRPALIATMVGRPVPGAVWRKVRKPHSLGPLALDTGDTVIVGIGSATQQSPGEHYPMFGGDRHDPVKPAPLHACPGYAMAIGVMMGVIAGVLEAGTLRYTGSPTVLAVQT</sequence>
<dbReference type="GO" id="GO:0004601">
    <property type="term" value="F:peroxidase activity"/>
    <property type="evidence" value="ECO:0007669"/>
    <property type="project" value="UniProtKB-KW"/>
</dbReference>
<dbReference type="InterPro" id="IPR011008">
    <property type="entry name" value="Dimeric_a/b-barrel"/>
</dbReference>
<evidence type="ECO:0000259" key="6">
    <source>
        <dbReference type="Pfam" id="PF20628"/>
    </source>
</evidence>
<keyword evidence="5" id="KW-0408">Iron</keyword>
<feature type="domain" description="Dyp-type peroxidase C-terminal" evidence="6">
    <location>
        <begin position="523"/>
        <end position="676"/>
    </location>
</feature>